<gene>
    <name evidence="3" type="ORF">ENF18_07615</name>
</gene>
<keyword evidence="1" id="KW-0472">Membrane</keyword>
<keyword evidence="1" id="KW-0812">Transmembrane</keyword>
<proteinExistence type="predicted"/>
<organism evidence="3">
    <name type="scientific">candidate division WOR-3 bacterium</name>
    <dbReference type="NCBI Taxonomy" id="2052148"/>
    <lineage>
        <taxon>Bacteria</taxon>
        <taxon>Bacteria division WOR-3</taxon>
    </lineage>
</organism>
<feature type="transmembrane region" description="Helical" evidence="1">
    <location>
        <begin position="415"/>
        <end position="434"/>
    </location>
</feature>
<dbReference type="InterPro" id="IPR025738">
    <property type="entry name" value="BatD"/>
</dbReference>
<name>A0A7C0ZAM4_UNCW3</name>
<comment type="caution">
    <text evidence="3">The sequence shown here is derived from an EMBL/GenBank/DDBJ whole genome shotgun (WGS) entry which is preliminary data.</text>
</comment>
<dbReference type="PANTHER" id="PTHR40940">
    <property type="entry name" value="PROTEIN BATD-RELATED"/>
    <property type="match status" value="1"/>
</dbReference>
<sequence>MSGIGSLLLLISLNFYASPRYTTGVVNEPFSIDVTVESEHMKDIPEPVQPSIPNFSFVGKSVSTSTSISIVNGKMKSTYTRTYTYTYIPQKKGTFTIPPFKLSYKGKIYKTEPFTVHIGEGKSEREPAQTLSPIFIRTIVSRKKVYRGEGILVEYKLYSRKPITGISPSNSPEYDKFWKEDVYTPKTLSTDIEVYRGIRFYTITLKKLLLYPLETGSIKIPAPGYNVQVESGDFFDFFGKTYSVKAESPVINVMPLPEPVPDDFTGGVGEFTVKAYFEKDTVMTGEGANLVLEMKGKGNIRFITAPEIRSTPGIHIYSPEEEVKAKPTETGDQGRKLFKYLMVCTSPGIKTLKPISISYFSPSKRTYVKLKLNIPPLVVYGGTRQEKKGEKIKGTDIAYIKTGVNMEKNFRLIPVWVPVLLIFFTILPLGMVLYDIERRKSERDIGYARLKKLPGITKKAFRELKNAMLKKDEEEFLKVLHKLLLDFIKYRFNVEAYGMTVEEIQSTLRAKGFEEALVERFINLIRLCEERRFTPVKEGIDMDWLYRETREVINGIA</sequence>
<keyword evidence="1" id="KW-1133">Transmembrane helix</keyword>
<protein>
    <recommendedName>
        <fullName evidence="4">Protein BatD</fullName>
    </recommendedName>
</protein>
<dbReference type="Pfam" id="PF13584">
    <property type="entry name" value="BatD"/>
    <property type="match status" value="1"/>
</dbReference>
<dbReference type="PANTHER" id="PTHR40940:SF2">
    <property type="entry name" value="BATD"/>
    <property type="match status" value="1"/>
</dbReference>
<dbReference type="AlphaFoldDB" id="A0A7C0ZAM4"/>
<dbReference type="Proteomes" id="UP000885847">
    <property type="component" value="Unassembled WGS sequence"/>
</dbReference>
<evidence type="ECO:0000256" key="1">
    <source>
        <dbReference type="SAM" id="Phobius"/>
    </source>
</evidence>
<reference evidence="3" key="1">
    <citation type="journal article" date="2020" name="mSystems">
        <title>Genome- and Community-Level Interaction Insights into Carbon Utilization and Element Cycling Functions of Hydrothermarchaeota in Hydrothermal Sediment.</title>
        <authorList>
            <person name="Zhou Z."/>
            <person name="Liu Y."/>
            <person name="Xu W."/>
            <person name="Pan J."/>
            <person name="Luo Z.H."/>
            <person name="Li M."/>
        </authorList>
    </citation>
    <scope>NUCLEOTIDE SEQUENCE [LARGE SCALE GENOMIC DNA]</scope>
    <source>
        <strain evidence="3">HyVt-102</strain>
    </source>
</reference>
<evidence type="ECO:0000313" key="3">
    <source>
        <dbReference type="EMBL" id="HDI83640.1"/>
    </source>
</evidence>
<dbReference type="EMBL" id="DQWE01000358">
    <property type="protein sequence ID" value="HDI83640.1"/>
    <property type="molecule type" value="Genomic_DNA"/>
</dbReference>
<feature type="signal peptide" evidence="2">
    <location>
        <begin position="1"/>
        <end position="17"/>
    </location>
</feature>
<evidence type="ECO:0000256" key="2">
    <source>
        <dbReference type="SAM" id="SignalP"/>
    </source>
</evidence>
<evidence type="ECO:0008006" key="4">
    <source>
        <dbReference type="Google" id="ProtNLM"/>
    </source>
</evidence>
<feature type="chain" id="PRO_5027773560" description="Protein BatD" evidence="2">
    <location>
        <begin position="18"/>
        <end position="557"/>
    </location>
</feature>
<accession>A0A7C0ZAM4</accession>
<keyword evidence="2" id="KW-0732">Signal</keyword>